<comment type="caution">
    <text evidence="1">Lacks conserved residue(s) required for the propagation of feature annotation.</text>
</comment>
<accession>A0A183I076</accession>
<evidence type="ECO:0000256" key="1">
    <source>
        <dbReference type="PROSITE-ProRule" id="PRU01005"/>
    </source>
</evidence>
<dbReference type="Pfam" id="PF01549">
    <property type="entry name" value="ShK"/>
    <property type="match status" value="1"/>
</dbReference>
<keyword evidence="4" id="KW-1185">Reference proteome</keyword>
<dbReference type="EMBL" id="UZAJ01040059">
    <property type="protein sequence ID" value="VDP13000.1"/>
    <property type="molecule type" value="Genomic_DNA"/>
</dbReference>
<dbReference type="Proteomes" id="UP000267606">
    <property type="component" value="Unassembled WGS sequence"/>
</dbReference>
<evidence type="ECO:0000259" key="2">
    <source>
        <dbReference type="PROSITE" id="PS51670"/>
    </source>
</evidence>
<organism evidence="5">
    <name type="scientific">Onchocerca flexuosa</name>
    <dbReference type="NCBI Taxonomy" id="387005"/>
    <lineage>
        <taxon>Eukaryota</taxon>
        <taxon>Metazoa</taxon>
        <taxon>Ecdysozoa</taxon>
        <taxon>Nematoda</taxon>
        <taxon>Chromadorea</taxon>
        <taxon>Rhabditida</taxon>
        <taxon>Spirurina</taxon>
        <taxon>Spiruromorpha</taxon>
        <taxon>Filarioidea</taxon>
        <taxon>Onchocercidae</taxon>
        <taxon>Onchocerca</taxon>
    </lineage>
</organism>
<gene>
    <name evidence="3" type="ORF">OFLC_LOCUS13138</name>
</gene>
<dbReference type="InterPro" id="IPR003582">
    <property type="entry name" value="ShKT_dom"/>
</dbReference>
<protein>
    <submittedName>
        <fullName evidence="5">ShKT domain-containing protein</fullName>
    </submittedName>
</protein>
<sequence length="64" mass="7601">MCGPRDKRNWRCGLNQTLKCSDRHSRCAIWASENECQKNQLWMAENCRMSCGRCHKLRVDICRL</sequence>
<feature type="domain" description="ShKT" evidence="2">
    <location>
        <begin position="20"/>
        <end position="54"/>
    </location>
</feature>
<evidence type="ECO:0000313" key="3">
    <source>
        <dbReference type="EMBL" id="VDP13000.1"/>
    </source>
</evidence>
<name>A0A183I076_9BILA</name>
<evidence type="ECO:0000313" key="5">
    <source>
        <dbReference type="WBParaSite" id="OFLC_0001313901-mRNA-1"/>
    </source>
</evidence>
<proteinExistence type="predicted"/>
<dbReference type="SMART" id="SM00254">
    <property type="entry name" value="ShKT"/>
    <property type="match status" value="1"/>
</dbReference>
<keyword evidence="1" id="KW-1015">Disulfide bond</keyword>
<feature type="disulfide bond" evidence="1">
    <location>
        <begin position="20"/>
        <end position="54"/>
    </location>
</feature>
<dbReference type="STRING" id="387005.A0A183I076"/>
<dbReference type="WBParaSite" id="OFLC_0001313901-mRNA-1">
    <property type="protein sequence ID" value="OFLC_0001313901-mRNA-1"/>
    <property type="gene ID" value="OFLC_0001313901"/>
</dbReference>
<dbReference type="PROSITE" id="PS51670">
    <property type="entry name" value="SHKT"/>
    <property type="match status" value="1"/>
</dbReference>
<dbReference type="Gene3D" id="1.10.10.1940">
    <property type="match status" value="1"/>
</dbReference>
<reference evidence="3 4" key="2">
    <citation type="submission" date="2018-11" db="EMBL/GenBank/DDBJ databases">
        <authorList>
            <consortium name="Pathogen Informatics"/>
        </authorList>
    </citation>
    <scope>NUCLEOTIDE SEQUENCE [LARGE SCALE GENOMIC DNA]</scope>
</reference>
<reference evidence="5" key="1">
    <citation type="submission" date="2016-06" db="UniProtKB">
        <authorList>
            <consortium name="WormBaseParasite"/>
        </authorList>
    </citation>
    <scope>IDENTIFICATION</scope>
</reference>
<dbReference type="AlphaFoldDB" id="A0A183I076"/>
<evidence type="ECO:0000313" key="4">
    <source>
        <dbReference type="Proteomes" id="UP000267606"/>
    </source>
</evidence>